<dbReference type="PROSITE" id="PS50885">
    <property type="entry name" value="HAMP"/>
    <property type="match status" value="1"/>
</dbReference>
<dbReference type="CDD" id="cd11386">
    <property type="entry name" value="MCP_signal"/>
    <property type="match status" value="1"/>
</dbReference>
<dbReference type="CDD" id="cd12912">
    <property type="entry name" value="PDC2_MCP_like"/>
    <property type="match status" value="1"/>
</dbReference>
<keyword evidence="2" id="KW-1003">Cell membrane</keyword>
<evidence type="ECO:0000256" key="2">
    <source>
        <dbReference type="ARBA" id="ARBA00022475"/>
    </source>
</evidence>
<dbReference type="InterPro" id="IPR003660">
    <property type="entry name" value="HAMP_dom"/>
</dbReference>
<keyword evidence="7 9" id="KW-0807">Transducer</keyword>
<feature type="domain" description="HAMP" evidence="12">
    <location>
        <begin position="296"/>
        <end position="348"/>
    </location>
</feature>
<evidence type="ECO:0000256" key="7">
    <source>
        <dbReference type="ARBA" id="ARBA00023224"/>
    </source>
</evidence>
<reference evidence="13" key="1">
    <citation type="submission" date="2024-05" db="EMBL/GenBank/DDBJ databases">
        <title>Isolation and characterization of Sporomusa carbonis sp. nov., a carboxydotrophic hydrogenogen in the genus of Sporomusa isolated from a charcoal burning pile.</title>
        <authorList>
            <person name="Boeer T."/>
            <person name="Rosenbaum F."/>
            <person name="Eysell L."/>
            <person name="Mueller V."/>
            <person name="Daniel R."/>
            <person name="Poehlein A."/>
        </authorList>
    </citation>
    <scope>NUCLEOTIDE SEQUENCE [LARGE SCALE GENOMIC DNA]</scope>
    <source>
        <strain evidence="13">DSM 3132</strain>
    </source>
</reference>
<evidence type="ECO:0000256" key="5">
    <source>
        <dbReference type="ARBA" id="ARBA00022989"/>
    </source>
</evidence>
<dbReference type="PANTHER" id="PTHR32089">
    <property type="entry name" value="METHYL-ACCEPTING CHEMOTAXIS PROTEIN MCPB"/>
    <property type="match status" value="1"/>
</dbReference>
<evidence type="ECO:0000256" key="1">
    <source>
        <dbReference type="ARBA" id="ARBA00004651"/>
    </source>
</evidence>
<feature type="transmembrane region" description="Helical" evidence="10">
    <location>
        <begin position="7"/>
        <end position="30"/>
    </location>
</feature>
<dbReference type="InterPro" id="IPR004089">
    <property type="entry name" value="MCPsignal_dom"/>
</dbReference>
<sequence>MSLKKKLVFIMLAISLMPLVVMSVIATRYLSQSLEQETITQCGELTGKVQLKINEYLDNPFTILAVVASNPAVRAYDLPQVKTFLVQIQKNHPEMSFTLDDAKGNQVVRGDDTPLIKVGTRSYYQSALKGNAETISEVIFSKNTNKSVITLTTPVRDIATDAVTGVMQGSIALTKISEFVAELSTNGASAYVIDSEGKLLAHPDETLVKDRTNMNDRGFVKEGLAEKKNGSAVIYDESAGKKLVTYNYDARTGWLICLETPYTVITDKTHSLMLMLGIVTLAVLGIVSCIVPLIAKRLSGPILKMQKMAGEVAQGDLTQKVDMTSRDEIGLLANSLDTMVDNLRGLVGQVHNNAEQVAASSEELTANAEQSAAAASQIAASITEVVRAGDQESRLVVKTVAIVEQMLSSIQQVAGHANAVSEQSSKTAETANSGCKTVESAVLQMEKMEQIVGASAQVVGQLGERSKEIGQIVDVISGIAGQTNLLALNAAIEAARAGEQGRGFAVVAEEVRKLAEQSQQAAKQIAYLIGEIQAETGKAVSAMNEGTLGVKTSAGVVNESGNAFREIALQVTLLAKQVLEISEAIKELSNGSQEIVSSVQEIEQLAKTTAGEAHTVSATTQQQSAAMEEIASSSNNLATMAQELQAAISKFRL</sequence>
<dbReference type="SUPFAM" id="SSF58104">
    <property type="entry name" value="Methyl-accepting chemotaxis protein (MCP) signaling domain"/>
    <property type="match status" value="1"/>
</dbReference>
<feature type="transmembrane region" description="Helical" evidence="10">
    <location>
        <begin position="272"/>
        <end position="295"/>
    </location>
</feature>
<dbReference type="Pfam" id="PF02743">
    <property type="entry name" value="dCache_1"/>
    <property type="match status" value="1"/>
</dbReference>
<evidence type="ECO:0000256" key="9">
    <source>
        <dbReference type="PROSITE-ProRule" id="PRU00284"/>
    </source>
</evidence>
<organism evidence="13 14">
    <name type="scientific">Sporomusa acidovorans (strain ATCC 49682 / DSM 3132 / Mol)</name>
    <dbReference type="NCBI Taxonomy" id="1123286"/>
    <lineage>
        <taxon>Bacteria</taxon>
        <taxon>Bacillati</taxon>
        <taxon>Bacillota</taxon>
        <taxon>Negativicutes</taxon>
        <taxon>Selenomonadales</taxon>
        <taxon>Sporomusaceae</taxon>
        <taxon>Sporomusa</taxon>
    </lineage>
</organism>
<dbReference type="EMBL" id="CP155571">
    <property type="protein sequence ID" value="XFO73705.1"/>
    <property type="molecule type" value="Genomic_DNA"/>
</dbReference>
<dbReference type="RefSeq" id="WP_093797616.1">
    <property type="nucleotide sequence ID" value="NZ_CP155571.1"/>
</dbReference>
<keyword evidence="3" id="KW-0145">Chemotaxis</keyword>
<dbReference type="PROSITE" id="PS50111">
    <property type="entry name" value="CHEMOTAXIS_TRANSDUC_2"/>
    <property type="match status" value="1"/>
</dbReference>
<evidence type="ECO:0000256" key="6">
    <source>
        <dbReference type="ARBA" id="ARBA00023136"/>
    </source>
</evidence>
<dbReference type="CDD" id="cd12914">
    <property type="entry name" value="PDC1_DGC_like"/>
    <property type="match status" value="1"/>
</dbReference>
<keyword evidence="4 10" id="KW-0812">Transmembrane</keyword>
<keyword evidence="5 10" id="KW-1133">Transmembrane helix</keyword>
<comment type="similarity">
    <text evidence="8">Belongs to the methyl-accepting chemotaxis (MCP) protein family.</text>
</comment>
<dbReference type="Gene3D" id="1.10.287.950">
    <property type="entry name" value="Methyl-accepting chemotaxis protein"/>
    <property type="match status" value="1"/>
</dbReference>
<keyword evidence="6 10" id="KW-0472">Membrane</keyword>
<dbReference type="SMART" id="SM00304">
    <property type="entry name" value="HAMP"/>
    <property type="match status" value="1"/>
</dbReference>
<evidence type="ECO:0000256" key="3">
    <source>
        <dbReference type="ARBA" id="ARBA00022500"/>
    </source>
</evidence>
<accession>A0ABZ3J6K7</accession>
<evidence type="ECO:0000259" key="11">
    <source>
        <dbReference type="PROSITE" id="PS50111"/>
    </source>
</evidence>
<dbReference type="Pfam" id="PF00672">
    <property type="entry name" value="HAMP"/>
    <property type="match status" value="1"/>
</dbReference>
<dbReference type="Pfam" id="PF00015">
    <property type="entry name" value="MCPsignal"/>
    <property type="match status" value="1"/>
</dbReference>
<name>A0ABZ3J6K7_SPOA4</name>
<evidence type="ECO:0000256" key="4">
    <source>
        <dbReference type="ARBA" id="ARBA00022692"/>
    </source>
</evidence>
<evidence type="ECO:0000313" key="13">
    <source>
        <dbReference type="EMBL" id="XFO73705.1"/>
    </source>
</evidence>
<comment type="subcellular location">
    <subcellularLocation>
        <location evidence="1">Cell membrane</location>
        <topology evidence="1">Multi-pass membrane protein</topology>
    </subcellularLocation>
</comment>
<gene>
    <name evidence="13" type="primary">mcpA_10</name>
    <name evidence="13" type="ORF">SPACI_038120</name>
</gene>
<dbReference type="PANTHER" id="PTHR32089:SF112">
    <property type="entry name" value="LYSOZYME-LIKE PROTEIN-RELATED"/>
    <property type="match status" value="1"/>
</dbReference>
<feature type="domain" description="Methyl-accepting transducer" evidence="11">
    <location>
        <begin position="367"/>
        <end position="603"/>
    </location>
</feature>
<evidence type="ECO:0000313" key="14">
    <source>
        <dbReference type="Proteomes" id="UP000216052"/>
    </source>
</evidence>
<evidence type="ECO:0000256" key="8">
    <source>
        <dbReference type="ARBA" id="ARBA00029447"/>
    </source>
</evidence>
<evidence type="ECO:0000259" key="12">
    <source>
        <dbReference type="PROSITE" id="PS50885"/>
    </source>
</evidence>
<dbReference type="CDD" id="cd06225">
    <property type="entry name" value="HAMP"/>
    <property type="match status" value="1"/>
</dbReference>
<dbReference type="SMART" id="SM00283">
    <property type="entry name" value="MA"/>
    <property type="match status" value="1"/>
</dbReference>
<protein>
    <submittedName>
        <fullName evidence="13">Methyl-accepting chemotaxis protein McpA</fullName>
    </submittedName>
</protein>
<dbReference type="InterPro" id="IPR033479">
    <property type="entry name" value="dCache_1"/>
</dbReference>
<proteinExistence type="inferred from homology"/>
<dbReference type="Gene3D" id="3.30.450.20">
    <property type="entry name" value="PAS domain"/>
    <property type="match status" value="2"/>
</dbReference>
<dbReference type="Proteomes" id="UP000216052">
    <property type="component" value="Chromosome"/>
</dbReference>
<evidence type="ECO:0000256" key="10">
    <source>
        <dbReference type="SAM" id="Phobius"/>
    </source>
</evidence>
<keyword evidence="14" id="KW-1185">Reference proteome</keyword>